<dbReference type="AlphaFoldDB" id="A0A1Y3DVU0"/>
<evidence type="ECO:0000313" key="3">
    <source>
        <dbReference type="Proteomes" id="UP000195012"/>
    </source>
</evidence>
<evidence type="ECO:0000313" key="2">
    <source>
        <dbReference type="EMBL" id="OTN68802.1"/>
    </source>
</evidence>
<dbReference type="VEuPathDB" id="PlasmoDB:PKNH_0004700"/>
<feature type="domain" description="Schizont-infected cell agglutination extracellular beta" evidence="1">
    <location>
        <begin position="1"/>
        <end position="179"/>
    </location>
</feature>
<dbReference type="VEuPathDB" id="PlasmoDB:PKNOH_Ctg007400"/>
<name>A0A1Y3DVU0_PLAKN</name>
<dbReference type="Pfam" id="PF12878">
    <property type="entry name" value="SICA_beta"/>
    <property type="match status" value="2"/>
</dbReference>
<dbReference type="InterPro" id="IPR024285">
    <property type="entry name" value="SICA_extracell_b"/>
</dbReference>
<feature type="domain" description="Schizont-infected cell agglutination extracellular beta" evidence="1">
    <location>
        <begin position="218"/>
        <end position="386"/>
    </location>
</feature>
<reference evidence="2 3" key="1">
    <citation type="submission" date="2017-05" db="EMBL/GenBank/DDBJ databases">
        <title>PacBio assembly of a Plasmodium knowlesi genome sequence with Hi-C correction and manual annotation of the SICAvar gene family.</title>
        <authorList>
            <person name="Lapp S.A."/>
            <person name="Geraldo J.A."/>
            <person name="Chien J.-T."/>
            <person name="Ay F."/>
            <person name="Pakala S.B."/>
            <person name="Batugedara G."/>
            <person name="Humphrey J.C."/>
            <person name="Debarry J.D."/>
            <person name="Le Roch K.G."/>
            <person name="Galinski M.R."/>
            <person name="Kissinger J.C."/>
        </authorList>
    </citation>
    <scope>NUCLEOTIDE SEQUENCE [LARGE SCALE GENOMIC DNA]</scope>
    <source>
        <strain evidence="3">Malayan Strain Pk1 (A+)</strain>
    </source>
</reference>
<proteinExistence type="predicted"/>
<evidence type="ECO:0000259" key="1">
    <source>
        <dbReference type="Pfam" id="PF12878"/>
    </source>
</evidence>
<gene>
    <name evidence="2" type="ORF">PKNOH_Ctg007400</name>
</gene>
<comment type="caution">
    <text evidence="2">The sequence shown here is derived from an EMBL/GenBank/DDBJ whole genome shotgun (WGS) entry which is preliminary data.</text>
</comment>
<organism evidence="2 3">
    <name type="scientific">Plasmodium knowlesi</name>
    <dbReference type="NCBI Taxonomy" id="5850"/>
    <lineage>
        <taxon>Eukaryota</taxon>
        <taxon>Sar</taxon>
        <taxon>Alveolata</taxon>
        <taxon>Apicomplexa</taxon>
        <taxon>Aconoidasida</taxon>
        <taxon>Haemosporida</taxon>
        <taxon>Plasmodiidae</taxon>
        <taxon>Plasmodium</taxon>
        <taxon>Plasmodium (Plasmodium)</taxon>
    </lineage>
</organism>
<protein>
    <submittedName>
        <fullName evidence="2">SICAvar-type I</fullName>
    </submittedName>
</protein>
<dbReference type="EMBL" id="NETL01000004">
    <property type="protein sequence ID" value="OTN68802.1"/>
    <property type="molecule type" value="Genomic_DNA"/>
</dbReference>
<sequence>MCERLECMEYLWKTDPSAANQAGSSNDDFWTKDLEGLWKELSDAMMGQDGTTAGVDDCDNVSDGSNGTRKTTPSEKAACNYLHAGFTKLYDAAATAKPSSPSSVLNNPSFRQTMGCFLLHAYAKHMKEKATCLIDDGIKKAFEIWEDPNTKGANCKGSNGKEHCVPCQWKEDEYEKCQISTNGTPGQKEEVEKKLKTFVNDNDTHIQTMTKQVNKVEKLCDQVKCVTTRWIKEGNGGTKGTRDWGDVWNKVKEQIPILGEALQGATTTKKDDFGTYCNGLKKDSEGKDACLLIAAGLKNLYDIQDSTNPVKASFERTMQCVLLNAIADKLQHDSNFPCKDEKKTKEGIDWAFTTQNDAIRTATKCQNNDKCFKCERYKDIFKDCTVNTDVKVKEKVEGMLKDEALTTASTSPLTTSSLIKTIYVGTNGTTTNTTKCWYHYQHYKMLVPVLPLPPLPNVGTNGTNGTTIVVVLTQNVGTNDTNTRCWL</sequence>
<accession>A0A1Y3DVU0</accession>
<dbReference type="Proteomes" id="UP000195012">
    <property type="component" value="Unassembled WGS sequence"/>
</dbReference>